<gene>
    <name evidence="1" type="ORF">EVAR_3441_1</name>
</gene>
<organism evidence="1 2">
    <name type="scientific">Eumeta variegata</name>
    <name type="common">Bagworm moth</name>
    <name type="synonym">Eumeta japonica</name>
    <dbReference type="NCBI Taxonomy" id="151549"/>
    <lineage>
        <taxon>Eukaryota</taxon>
        <taxon>Metazoa</taxon>
        <taxon>Ecdysozoa</taxon>
        <taxon>Arthropoda</taxon>
        <taxon>Hexapoda</taxon>
        <taxon>Insecta</taxon>
        <taxon>Pterygota</taxon>
        <taxon>Neoptera</taxon>
        <taxon>Endopterygota</taxon>
        <taxon>Lepidoptera</taxon>
        <taxon>Glossata</taxon>
        <taxon>Ditrysia</taxon>
        <taxon>Tineoidea</taxon>
        <taxon>Psychidae</taxon>
        <taxon>Oiketicinae</taxon>
        <taxon>Eumeta</taxon>
    </lineage>
</organism>
<sequence length="91" mass="9985">MSKPPDWSILAAFMANVMRHLAMGTCRTYRQNFRATKVLISPLLRHAPQSLSIRLLSFRPSHQPGAGQGTDAMTASAIDGLSAVRSTERMT</sequence>
<reference evidence="1 2" key="1">
    <citation type="journal article" date="2019" name="Commun. Biol.">
        <title>The bagworm genome reveals a unique fibroin gene that provides high tensile strength.</title>
        <authorList>
            <person name="Kono N."/>
            <person name="Nakamura H."/>
            <person name="Ohtoshi R."/>
            <person name="Tomita M."/>
            <person name="Numata K."/>
            <person name="Arakawa K."/>
        </authorList>
    </citation>
    <scope>NUCLEOTIDE SEQUENCE [LARGE SCALE GENOMIC DNA]</scope>
</reference>
<accession>A0A4C1SUU5</accession>
<dbReference type="EMBL" id="BGZK01000016">
    <property type="protein sequence ID" value="GBP05117.1"/>
    <property type="molecule type" value="Genomic_DNA"/>
</dbReference>
<comment type="caution">
    <text evidence="1">The sequence shown here is derived from an EMBL/GenBank/DDBJ whole genome shotgun (WGS) entry which is preliminary data.</text>
</comment>
<keyword evidence="2" id="KW-1185">Reference proteome</keyword>
<dbReference type="Proteomes" id="UP000299102">
    <property type="component" value="Unassembled WGS sequence"/>
</dbReference>
<evidence type="ECO:0000313" key="1">
    <source>
        <dbReference type="EMBL" id="GBP05117.1"/>
    </source>
</evidence>
<protein>
    <submittedName>
        <fullName evidence="1">Uncharacterized protein</fullName>
    </submittedName>
</protein>
<proteinExistence type="predicted"/>
<dbReference type="AlphaFoldDB" id="A0A4C1SUU5"/>
<name>A0A4C1SUU5_EUMVA</name>
<evidence type="ECO:0000313" key="2">
    <source>
        <dbReference type="Proteomes" id="UP000299102"/>
    </source>
</evidence>